<reference evidence="1 2" key="1">
    <citation type="journal article" date="2020" name="Cell">
        <title>Large-Scale Comparative Analyses of Tick Genomes Elucidate Their Genetic Diversity and Vector Capacities.</title>
        <authorList>
            <consortium name="Tick Genome and Microbiome Consortium (TIGMIC)"/>
            <person name="Jia N."/>
            <person name="Wang J."/>
            <person name="Shi W."/>
            <person name="Du L."/>
            <person name="Sun Y."/>
            <person name="Zhan W."/>
            <person name="Jiang J.F."/>
            <person name="Wang Q."/>
            <person name="Zhang B."/>
            <person name="Ji P."/>
            <person name="Bell-Sakyi L."/>
            <person name="Cui X.M."/>
            <person name="Yuan T.T."/>
            <person name="Jiang B.G."/>
            <person name="Yang W.F."/>
            <person name="Lam T.T."/>
            <person name="Chang Q.C."/>
            <person name="Ding S.J."/>
            <person name="Wang X.J."/>
            <person name="Zhu J.G."/>
            <person name="Ruan X.D."/>
            <person name="Zhao L."/>
            <person name="Wei J.T."/>
            <person name="Ye R.Z."/>
            <person name="Que T.C."/>
            <person name="Du C.H."/>
            <person name="Zhou Y.H."/>
            <person name="Cheng J.X."/>
            <person name="Dai P.F."/>
            <person name="Guo W.B."/>
            <person name="Han X.H."/>
            <person name="Huang E.J."/>
            <person name="Li L.F."/>
            <person name="Wei W."/>
            <person name="Gao Y.C."/>
            <person name="Liu J.Z."/>
            <person name="Shao H.Z."/>
            <person name="Wang X."/>
            <person name="Wang C.C."/>
            <person name="Yang T.C."/>
            <person name="Huo Q.B."/>
            <person name="Li W."/>
            <person name="Chen H.Y."/>
            <person name="Chen S.E."/>
            <person name="Zhou L.G."/>
            <person name="Ni X.B."/>
            <person name="Tian J.H."/>
            <person name="Sheng Y."/>
            <person name="Liu T."/>
            <person name="Pan Y.S."/>
            <person name="Xia L.Y."/>
            <person name="Li J."/>
            <person name="Zhao F."/>
            <person name="Cao W.C."/>
        </authorList>
    </citation>
    <scope>NUCLEOTIDE SEQUENCE [LARGE SCALE GENOMIC DNA]</scope>
    <source>
        <strain evidence="1">Iper-2018</strain>
    </source>
</reference>
<proteinExistence type="predicted"/>
<sequence>MFAHVRYVEDNIKAIVPATLIRHFNPKSVVDYDKGRQYEAYWRTATGDQEGYYAAFILQLAAASVAPRRERWPTDPHVAGSNPGREMLEKYIRDHPTEQETKIMLDKELKPEEKAVATAKIRADRLKNTNKYISELINDLTKNGTKAAALGVGGGERPGDDRSAESETPTVSPVVSMPQSTEMTRESTTLVAAFTHAWQSMQREPPTPKTLIRVPVPEYSGHSDRATSATDFLLAIQRYRKATGLTEKETLGRVLPVALVDYLPRMRRELEERTEAPAEPFAEYLRAMQKLLQIAALNATNPEQVERTTDILAERRYHLPPAPPSTDRHARTPVRVARAGATWVSTGGGRNGCGLRGGERKSLGSHGRRLGARIAPRRERGRPREGIPQHRSRLPLTRCHKGLARPLLPVPRNPALYSRLHKGDCGKRRRPPITLSAAKQNNERVPNTPSTVCVPTAYRVGTATSTAALFNSLTVAGMEGAALLDSGASALLIGDEVLRHLQEKSVRIWLFTQYFRGTAVTVNRCDSSTYWAVLMLTPIMPRVPALDVAKYIYIESTSSCDATKRILTVVLVATMTGSVPNTVFIDNEQSTKGY</sequence>
<keyword evidence="2" id="KW-1185">Reference proteome</keyword>
<name>A0AC60PJZ2_IXOPE</name>
<accession>A0AC60PJZ2</accession>
<dbReference type="EMBL" id="JABSTQ010010401">
    <property type="protein sequence ID" value="KAG0421235.1"/>
    <property type="molecule type" value="Genomic_DNA"/>
</dbReference>
<organism evidence="1 2">
    <name type="scientific">Ixodes persulcatus</name>
    <name type="common">Taiga tick</name>
    <dbReference type="NCBI Taxonomy" id="34615"/>
    <lineage>
        <taxon>Eukaryota</taxon>
        <taxon>Metazoa</taxon>
        <taxon>Ecdysozoa</taxon>
        <taxon>Arthropoda</taxon>
        <taxon>Chelicerata</taxon>
        <taxon>Arachnida</taxon>
        <taxon>Acari</taxon>
        <taxon>Parasitiformes</taxon>
        <taxon>Ixodida</taxon>
        <taxon>Ixodoidea</taxon>
        <taxon>Ixodidae</taxon>
        <taxon>Ixodinae</taxon>
        <taxon>Ixodes</taxon>
    </lineage>
</organism>
<evidence type="ECO:0000313" key="2">
    <source>
        <dbReference type="Proteomes" id="UP000805193"/>
    </source>
</evidence>
<gene>
    <name evidence="1" type="ORF">HPB47_002868</name>
</gene>
<protein>
    <submittedName>
        <fullName evidence="1">Uncharacterized protein</fullName>
    </submittedName>
</protein>
<dbReference type="Proteomes" id="UP000805193">
    <property type="component" value="Unassembled WGS sequence"/>
</dbReference>
<evidence type="ECO:0000313" key="1">
    <source>
        <dbReference type="EMBL" id="KAG0421235.1"/>
    </source>
</evidence>
<comment type="caution">
    <text evidence="1">The sequence shown here is derived from an EMBL/GenBank/DDBJ whole genome shotgun (WGS) entry which is preliminary data.</text>
</comment>